<evidence type="ECO:0000256" key="2">
    <source>
        <dbReference type="SAM" id="Coils"/>
    </source>
</evidence>
<proteinExistence type="predicted"/>
<accession>A0ABP1WI21</accession>
<keyword evidence="3" id="KW-0472">Membrane</keyword>
<dbReference type="CDD" id="cd00688">
    <property type="entry name" value="ISOPREN_C2_like"/>
    <property type="match status" value="1"/>
</dbReference>
<protein>
    <recommendedName>
        <fullName evidence="5">Prenyltransferase alpha-alpha toroid domain-containing protein</fullName>
    </recommendedName>
</protein>
<dbReference type="Proteomes" id="UP000027600">
    <property type="component" value="Chromosome I"/>
</dbReference>
<feature type="signal peptide" evidence="4">
    <location>
        <begin position="1"/>
        <end position="38"/>
    </location>
</feature>
<feature type="transmembrane region" description="Helical" evidence="3">
    <location>
        <begin position="556"/>
        <end position="576"/>
    </location>
</feature>
<sequence>MTKHGRRISLKTRGFLGRLVAVFAGAVMLLTNVPAVNADNADKRDRITESAEKVCQWQRDKMGISQDESIFSGDFLQNAGKGSSDWLAIGISRFGFEEDYEAYLTALSQRVKALSDTDNATEWQRCAITASAMGGDPADLGGIDLVKGGVYGRDENNSVGKQGLNGWIFALLTLDTMGYKTPEGAEFDRERILDKIVSSQNTDGGFSLSKGESDIDITAMALQAIAPYYNDFSRDDVRKSVDKAVEYLSGKQDSSGTFGSAEADSQVVIALCSLGIDPEADNRFVKSSDLLTALLSYQNSDGGFSHEKGGDSDELATGQALCALAAQKRFELTMRRIYDMREELSVLQREKLDGINGRLSDISDEESAEKALKLFNDLDCDERTYVRYGAELENAAEKYSLTLSDRAFTVELAQTDHGNGCVYSIEKTEIYKGKKGFTKSDRNKLEALRKNGVTSGDCTATAVLLVHAKADESLSDRDKIISELEEMNAKANELYSEISDLNSIISRELYPVDSVGKDKKELLEKTAERIKKLPESERKKVTSADEIIKEAEDKNVTVYVISAAAVLCAVGVFTVVRKKGKKCVR</sequence>
<dbReference type="Pfam" id="PF00432">
    <property type="entry name" value="Prenyltrans"/>
    <property type="match status" value="1"/>
</dbReference>
<dbReference type="InterPro" id="IPR008930">
    <property type="entry name" value="Terpenoid_cyclase/PrenylTrfase"/>
</dbReference>
<evidence type="ECO:0000256" key="1">
    <source>
        <dbReference type="ARBA" id="ARBA00022737"/>
    </source>
</evidence>
<keyword evidence="2" id="KW-0175">Coiled coil</keyword>
<name>A0ABP1WI21_9FIRM</name>
<evidence type="ECO:0000259" key="5">
    <source>
        <dbReference type="Pfam" id="PF00432"/>
    </source>
</evidence>
<gene>
    <name evidence="6" type="ORF">RBI_I01795</name>
</gene>
<evidence type="ECO:0000256" key="4">
    <source>
        <dbReference type="SAM" id="SignalP"/>
    </source>
</evidence>
<keyword evidence="4" id="KW-0732">Signal</keyword>
<feature type="chain" id="PRO_5045745106" description="Prenyltransferase alpha-alpha toroid domain-containing protein" evidence="4">
    <location>
        <begin position="39"/>
        <end position="585"/>
    </location>
</feature>
<evidence type="ECO:0000256" key="3">
    <source>
        <dbReference type="SAM" id="Phobius"/>
    </source>
</evidence>
<dbReference type="SUPFAM" id="SSF48239">
    <property type="entry name" value="Terpenoid cyclases/Protein prenyltransferases"/>
    <property type="match status" value="1"/>
</dbReference>
<feature type="domain" description="Prenyltransferase alpha-alpha toroid" evidence="5">
    <location>
        <begin position="166"/>
        <end position="364"/>
    </location>
</feature>
<feature type="coiled-coil region" evidence="2">
    <location>
        <begin position="477"/>
        <end position="504"/>
    </location>
</feature>
<evidence type="ECO:0000313" key="6">
    <source>
        <dbReference type="EMBL" id="CCO05494.1"/>
    </source>
</evidence>
<keyword evidence="3" id="KW-1133">Transmembrane helix</keyword>
<keyword evidence="1" id="KW-0677">Repeat</keyword>
<dbReference type="EMBL" id="HF545616">
    <property type="protein sequence ID" value="CCO05494.1"/>
    <property type="molecule type" value="Genomic_DNA"/>
</dbReference>
<keyword evidence="3" id="KW-0812">Transmembrane</keyword>
<reference evidence="6 7" key="1">
    <citation type="journal article" date="2014" name="Int. J. Syst. Evol. Microbiol.">
        <title>Complete genome of a new Firmicutes species belonging to the dominant human colonic microbiota ('Ruminococcus bicirculans') reveals two chromosomes and a selective capacity to utilize plant glucans.</title>
        <authorList>
            <consortium name="NISC Comparative Sequencing Program"/>
            <person name="Wegmann U."/>
            <person name="Louis P."/>
            <person name="Goesmann A."/>
            <person name="Henrissat B."/>
            <person name="Duncan S.H."/>
            <person name="Flint H.J."/>
        </authorList>
    </citation>
    <scope>NUCLEOTIDE SEQUENCE [LARGE SCALE GENOMIC DNA]</scope>
    <source>
        <strain evidence="6 7">80/3</strain>
    </source>
</reference>
<keyword evidence="7" id="KW-1185">Reference proteome</keyword>
<evidence type="ECO:0000313" key="7">
    <source>
        <dbReference type="Proteomes" id="UP000027600"/>
    </source>
</evidence>
<dbReference type="InterPro" id="IPR001330">
    <property type="entry name" value="Prenyltrans"/>
</dbReference>
<dbReference type="Gene3D" id="1.50.10.20">
    <property type="match status" value="1"/>
</dbReference>
<organism evidence="6 7">
    <name type="scientific">Ruminococcus bicirculans</name>
    <name type="common">ex Wegman et al. 2014</name>
    <dbReference type="NCBI Taxonomy" id="1160721"/>
    <lineage>
        <taxon>Bacteria</taxon>
        <taxon>Bacillati</taxon>
        <taxon>Bacillota</taxon>
        <taxon>Clostridia</taxon>
        <taxon>Eubacteriales</taxon>
        <taxon>Oscillospiraceae</taxon>
        <taxon>Ruminococcus</taxon>
    </lineage>
</organism>